<evidence type="ECO:0000313" key="3">
    <source>
        <dbReference type="Proteomes" id="UP001165121"/>
    </source>
</evidence>
<dbReference type="Proteomes" id="UP001165121">
    <property type="component" value="Unassembled WGS sequence"/>
</dbReference>
<reference evidence="2" key="1">
    <citation type="submission" date="2023-04" db="EMBL/GenBank/DDBJ databases">
        <title>Phytophthora fragariaefolia NBRC 109709.</title>
        <authorList>
            <person name="Ichikawa N."/>
            <person name="Sato H."/>
            <person name="Tonouchi N."/>
        </authorList>
    </citation>
    <scope>NUCLEOTIDE SEQUENCE</scope>
    <source>
        <strain evidence="2">NBRC 109709</strain>
    </source>
</reference>
<dbReference type="EMBL" id="BSXT01018917">
    <property type="protein sequence ID" value="GMG16059.1"/>
    <property type="molecule type" value="Genomic_DNA"/>
</dbReference>
<feature type="compositionally biased region" description="Polar residues" evidence="1">
    <location>
        <begin position="13"/>
        <end position="29"/>
    </location>
</feature>
<feature type="region of interest" description="Disordered" evidence="1">
    <location>
        <begin position="121"/>
        <end position="145"/>
    </location>
</feature>
<accession>A0A9W6YPK2</accession>
<feature type="compositionally biased region" description="Basic and acidic residues" evidence="1">
    <location>
        <begin position="125"/>
        <end position="143"/>
    </location>
</feature>
<organism evidence="2 3">
    <name type="scientific">Phytophthora fragariaefolia</name>
    <dbReference type="NCBI Taxonomy" id="1490495"/>
    <lineage>
        <taxon>Eukaryota</taxon>
        <taxon>Sar</taxon>
        <taxon>Stramenopiles</taxon>
        <taxon>Oomycota</taxon>
        <taxon>Peronosporomycetes</taxon>
        <taxon>Peronosporales</taxon>
        <taxon>Peronosporaceae</taxon>
        <taxon>Phytophthora</taxon>
    </lineage>
</organism>
<evidence type="ECO:0000313" key="2">
    <source>
        <dbReference type="EMBL" id="GMG16059.1"/>
    </source>
</evidence>
<evidence type="ECO:0000256" key="1">
    <source>
        <dbReference type="SAM" id="MobiDB-lite"/>
    </source>
</evidence>
<keyword evidence="3" id="KW-1185">Reference proteome</keyword>
<feature type="region of interest" description="Disordered" evidence="1">
    <location>
        <begin position="1"/>
        <end position="32"/>
    </location>
</feature>
<protein>
    <submittedName>
        <fullName evidence="2">Unnamed protein product</fullName>
    </submittedName>
</protein>
<proteinExistence type="predicted"/>
<name>A0A9W6YPK2_9STRA</name>
<gene>
    <name evidence="2" type="ORF">Pfra01_002962700</name>
</gene>
<sequence length="279" mass="30331">MQKPKESILLRSFDSSLTKPPTSRRNNSLEPLEMRGGEQDIQNQEVATVANYGRRRMSAIMSQGTNTTQSALRKIGVVPQKYVVDGNVSGEGVGKRLITLKTSGSSSDASAHSRKKTHAILNNIHDGRDEAKASDSDSSDDGRAQGAVDVRHRAQFFNSLVGPTEYHDGGVVTKGNVDHRGITPHVVFSTSKTPLSEAHNAVVMSSQPVTCGFCSSTNLMWVLRCSFCGSARMSDAPRLKYLIDMILSIDPLIKADKVCALQMTKTLLPIVTDRGCLVW</sequence>
<comment type="caution">
    <text evidence="2">The sequence shown here is derived from an EMBL/GenBank/DDBJ whole genome shotgun (WGS) entry which is preliminary data.</text>
</comment>
<dbReference type="AlphaFoldDB" id="A0A9W6YPK2"/>
<dbReference type="OrthoDB" id="127618at2759"/>